<gene>
    <name evidence="3" type="ORF">PILCRDRAFT_16976</name>
</gene>
<protein>
    <recommendedName>
        <fullName evidence="5">Tyr recombinase domain-containing protein</fullName>
    </recommendedName>
</protein>
<dbReference type="GO" id="GO:0003677">
    <property type="term" value="F:DNA binding"/>
    <property type="evidence" value="ECO:0007669"/>
    <property type="project" value="InterPro"/>
</dbReference>
<dbReference type="EMBL" id="KN833280">
    <property type="protein sequence ID" value="KIM71546.1"/>
    <property type="molecule type" value="Genomic_DNA"/>
</dbReference>
<dbReference type="Proteomes" id="UP000054166">
    <property type="component" value="Unassembled WGS sequence"/>
</dbReference>
<evidence type="ECO:0000313" key="4">
    <source>
        <dbReference type="Proteomes" id="UP000054166"/>
    </source>
</evidence>
<dbReference type="InterPro" id="IPR013762">
    <property type="entry name" value="Integrase-like_cat_sf"/>
</dbReference>
<dbReference type="HOGENOM" id="CLU_059222_0_0_1"/>
<reference evidence="3 4" key="1">
    <citation type="submission" date="2014-04" db="EMBL/GenBank/DDBJ databases">
        <authorList>
            <consortium name="DOE Joint Genome Institute"/>
            <person name="Kuo A."/>
            <person name="Tarkka M."/>
            <person name="Buscot F."/>
            <person name="Kohler A."/>
            <person name="Nagy L.G."/>
            <person name="Floudas D."/>
            <person name="Copeland A."/>
            <person name="Barry K.W."/>
            <person name="Cichocki N."/>
            <person name="Veneault-Fourrey C."/>
            <person name="LaButti K."/>
            <person name="Lindquist E.A."/>
            <person name="Lipzen A."/>
            <person name="Lundell T."/>
            <person name="Morin E."/>
            <person name="Murat C."/>
            <person name="Sun H."/>
            <person name="Tunlid A."/>
            <person name="Henrissat B."/>
            <person name="Grigoriev I.V."/>
            <person name="Hibbett D.S."/>
            <person name="Martin F."/>
            <person name="Nordberg H.P."/>
            <person name="Cantor M.N."/>
            <person name="Hua S.X."/>
        </authorList>
    </citation>
    <scope>NUCLEOTIDE SEQUENCE [LARGE SCALE GENOMIC DNA]</scope>
    <source>
        <strain evidence="3 4">F 1598</strain>
    </source>
</reference>
<dbReference type="SUPFAM" id="SSF56349">
    <property type="entry name" value="DNA breaking-rejoining enzymes"/>
    <property type="match status" value="1"/>
</dbReference>
<name>A0A0C3EUQ0_PILCF</name>
<keyword evidence="1" id="KW-0233">DNA recombination</keyword>
<evidence type="ECO:0008006" key="5">
    <source>
        <dbReference type="Google" id="ProtNLM"/>
    </source>
</evidence>
<evidence type="ECO:0000256" key="1">
    <source>
        <dbReference type="ARBA" id="ARBA00023172"/>
    </source>
</evidence>
<proteinExistence type="predicted"/>
<keyword evidence="4" id="KW-1185">Reference proteome</keyword>
<dbReference type="InParanoid" id="A0A0C3EUQ0"/>
<sequence>MTVTSYNRDEAVDETQASPVAEEELKLHLEDTDSLMEHLDMLINECLADFPDDDNSEIAEYAAKIARANITEQTRTGHLRIIKAYITFHMKRNLKWDAKEVSSQTPHDIRVFITQKCGAKEDGFEGRKFSTAVSTRAALTFWYRNVRPNESAAEWRQESTGICHGLPTRSRVVSEFMIGLKKTKAKAGEVSQSARALSLEDMHRLYDHCMDPSQSDARDNSQVAYLMAFLMLLRVEEAVNLEFEGIDAIPGEREYFDVKLKTRKSAQTGVLHTWRLFANDQDPKICPKRMLILISRLYPKDIKLQGPLFLKVSKHGAILPEQMVSDVVARSRSINVDTVRVLGTSPGLCMARTPSVEEVVSTEFGAKTGPSPWLLRGEVGLKLRH</sequence>
<dbReference type="Gene3D" id="1.10.443.10">
    <property type="entry name" value="Intergrase catalytic core"/>
    <property type="match status" value="1"/>
</dbReference>
<reference evidence="4" key="2">
    <citation type="submission" date="2015-01" db="EMBL/GenBank/DDBJ databases">
        <title>Evolutionary Origins and Diversification of the Mycorrhizal Mutualists.</title>
        <authorList>
            <consortium name="DOE Joint Genome Institute"/>
            <consortium name="Mycorrhizal Genomics Consortium"/>
            <person name="Kohler A."/>
            <person name="Kuo A."/>
            <person name="Nagy L.G."/>
            <person name="Floudas D."/>
            <person name="Copeland A."/>
            <person name="Barry K.W."/>
            <person name="Cichocki N."/>
            <person name="Veneault-Fourrey C."/>
            <person name="LaButti K."/>
            <person name="Lindquist E.A."/>
            <person name="Lipzen A."/>
            <person name="Lundell T."/>
            <person name="Morin E."/>
            <person name="Murat C."/>
            <person name="Riley R."/>
            <person name="Ohm R."/>
            <person name="Sun H."/>
            <person name="Tunlid A."/>
            <person name="Henrissat B."/>
            <person name="Grigoriev I.V."/>
            <person name="Hibbett D.S."/>
            <person name="Martin F."/>
        </authorList>
    </citation>
    <scope>NUCLEOTIDE SEQUENCE [LARGE SCALE GENOMIC DNA]</scope>
    <source>
        <strain evidence="4">F 1598</strain>
    </source>
</reference>
<dbReference type="AlphaFoldDB" id="A0A0C3EUQ0"/>
<dbReference type="GO" id="GO:0006310">
    <property type="term" value="P:DNA recombination"/>
    <property type="evidence" value="ECO:0007669"/>
    <property type="project" value="UniProtKB-KW"/>
</dbReference>
<organism evidence="3 4">
    <name type="scientific">Piloderma croceum (strain F 1598)</name>
    <dbReference type="NCBI Taxonomy" id="765440"/>
    <lineage>
        <taxon>Eukaryota</taxon>
        <taxon>Fungi</taxon>
        <taxon>Dikarya</taxon>
        <taxon>Basidiomycota</taxon>
        <taxon>Agaricomycotina</taxon>
        <taxon>Agaricomycetes</taxon>
        <taxon>Agaricomycetidae</taxon>
        <taxon>Atheliales</taxon>
        <taxon>Atheliaceae</taxon>
        <taxon>Piloderma</taxon>
    </lineage>
</organism>
<evidence type="ECO:0000313" key="3">
    <source>
        <dbReference type="EMBL" id="KIM71546.1"/>
    </source>
</evidence>
<dbReference type="OrthoDB" id="3163890at2759"/>
<dbReference type="GO" id="GO:0015074">
    <property type="term" value="P:DNA integration"/>
    <property type="evidence" value="ECO:0007669"/>
    <property type="project" value="InterPro"/>
</dbReference>
<dbReference type="InterPro" id="IPR011010">
    <property type="entry name" value="DNA_brk_join_enz"/>
</dbReference>
<evidence type="ECO:0000256" key="2">
    <source>
        <dbReference type="SAM" id="MobiDB-lite"/>
    </source>
</evidence>
<feature type="region of interest" description="Disordered" evidence="2">
    <location>
        <begin position="1"/>
        <end position="21"/>
    </location>
</feature>
<accession>A0A0C3EUQ0</accession>